<keyword evidence="4" id="KW-0804">Transcription</keyword>
<dbReference type="PROSITE" id="PS50048">
    <property type="entry name" value="ZN2_CY6_FUNGAL_2"/>
    <property type="match status" value="1"/>
</dbReference>
<dbReference type="EMBL" id="KE148147">
    <property type="protein sequence ID" value="EPE09830.1"/>
    <property type="molecule type" value="Genomic_DNA"/>
</dbReference>
<proteinExistence type="predicted"/>
<dbReference type="SUPFAM" id="SSF57701">
    <property type="entry name" value="Zn2/Cys6 DNA-binding domain"/>
    <property type="match status" value="1"/>
</dbReference>
<name>S3D8P2_OPHP1</name>
<dbReference type="Pfam" id="PF00172">
    <property type="entry name" value="Zn_clus"/>
    <property type="match status" value="1"/>
</dbReference>
<dbReference type="Gene3D" id="4.10.240.10">
    <property type="entry name" value="Zn(2)-C6 fungal-type DNA-binding domain"/>
    <property type="match status" value="1"/>
</dbReference>
<evidence type="ECO:0000256" key="2">
    <source>
        <dbReference type="ARBA" id="ARBA00022723"/>
    </source>
</evidence>
<dbReference type="OrthoDB" id="5370478at2759"/>
<keyword evidence="3" id="KW-0805">Transcription regulation</keyword>
<dbReference type="PANTHER" id="PTHR47338">
    <property type="entry name" value="ZN(II)2CYS6 TRANSCRIPTION FACTOR (EUROFUNG)-RELATED"/>
    <property type="match status" value="1"/>
</dbReference>
<evidence type="ECO:0000256" key="6">
    <source>
        <dbReference type="SAM" id="MobiDB-lite"/>
    </source>
</evidence>
<dbReference type="InterPro" id="IPR007219">
    <property type="entry name" value="XnlR_reg_dom"/>
</dbReference>
<evidence type="ECO:0000313" key="9">
    <source>
        <dbReference type="Proteomes" id="UP000016923"/>
    </source>
</evidence>
<dbReference type="InterPro" id="IPR036864">
    <property type="entry name" value="Zn2-C6_fun-type_DNA-bd_sf"/>
</dbReference>
<dbReference type="Proteomes" id="UP000016923">
    <property type="component" value="Unassembled WGS sequence"/>
</dbReference>
<keyword evidence="5" id="KW-0539">Nucleus</keyword>
<feature type="domain" description="Zn(2)-C6 fungal-type" evidence="7">
    <location>
        <begin position="7"/>
        <end position="42"/>
    </location>
</feature>
<keyword evidence="9" id="KW-1185">Reference proteome</keyword>
<dbReference type="GO" id="GO:0003677">
    <property type="term" value="F:DNA binding"/>
    <property type="evidence" value="ECO:0007669"/>
    <property type="project" value="InterPro"/>
</dbReference>
<accession>S3D8P2</accession>
<dbReference type="GO" id="GO:0008270">
    <property type="term" value="F:zinc ion binding"/>
    <property type="evidence" value="ECO:0007669"/>
    <property type="project" value="InterPro"/>
</dbReference>
<feature type="region of interest" description="Disordered" evidence="6">
    <location>
        <begin position="629"/>
        <end position="662"/>
    </location>
</feature>
<evidence type="ECO:0000256" key="3">
    <source>
        <dbReference type="ARBA" id="ARBA00023015"/>
    </source>
</evidence>
<evidence type="ECO:0000256" key="1">
    <source>
        <dbReference type="ARBA" id="ARBA00004123"/>
    </source>
</evidence>
<dbReference type="SMART" id="SM00906">
    <property type="entry name" value="Fungal_trans"/>
    <property type="match status" value="1"/>
</dbReference>
<evidence type="ECO:0000259" key="7">
    <source>
        <dbReference type="PROSITE" id="PS50048"/>
    </source>
</evidence>
<dbReference type="InterPro" id="IPR050815">
    <property type="entry name" value="TF_fung"/>
</dbReference>
<gene>
    <name evidence="8" type="ORF">F503_07606</name>
</gene>
<dbReference type="Pfam" id="PF04082">
    <property type="entry name" value="Fungal_trans"/>
    <property type="match status" value="1"/>
</dbReference>
<dbReference type="PANTHER" id="PTHR47338:SF19">
    <property type="entry name" value="ZN(II)2CYS6 TRANSCRIPTION FACTOR (EUROFUNG)"/>
    <property type="match status" value="1"/>
</dbReference>
<dbReference type="InterPro" id="IPR001138">
    <property type="entry name" value="Zn2Cys6_DnaBD"/>
</dbReference>
<dbReference type="VEuPathDB" id="FungiDB:F503_07606"/>
<protein>
    <submittedName>
        <fullName evidence="8">Fungal specific transcription factor</fullName>
    </submittedName>
</protein>
<dbReference type="HOGENOM" id="CLU_005024_2_1_1"/>
<dbReference type="GO" id="GO:0005634">
    <property type="term" value="C:nucleus"/>
    <property type="evidence" value="ECO:0007669"/>
    <property type="project" value="UniProtKB-SubCell"/>
</dbReference>
<dbReference type="CDD" id="cd12148">
    <property type="entry name" value="fungal_TF_MHR"/>
    <property type="match status" value="1"/>
</dbReference>
<keyword evidence="2" id="KW-0479">Metal-binding</keyword>
<dbReference type="GO" id="GO:0006351">
    <property type="term" value="P:DNA-templated transcription"/>
    <property type="evidence" value="ECO:0007669"/>
    <property type="project" value="InterPro"/>
</dbReference>
<dbReference type="GO" id="GO:0000981">
    <property type="term" value="F:DNA-binding transcription factor activity, RNA polymerase II-specific"/>
    <property type="evidence" value="ECO:0007669"/>
    <property type="project" value="InterPro"/>
</dbReference>
<feature type="compositionally biased region" description="Polar residues" evidence="6">
    <location>
        <begin position="647"/>
        <end position="658"/>
    </location>
</feature>
<evidence type="ECO:0000256" key="5">
    <source>
        <dbReference type="ARBA" id="ARBA00023242"/>
    </source>
</evidence>
<evidence type="ECO:0000256" key="4">
    <source>
        <dbReference type="ARBA" id="ARBA00023163"/>
    </source>
</evidence>
<evidence type="ECO:0000313" key="8">
    <source>
        <dbReference type="EMBL" id="EPE09830.1"/>
    </source>
</evidence>
<sequence length="718" mass="80992">MVRMTIACARCRKLKVKCVHTGTAPCRNCFKKGPAETQTCVLSAPELKPKAQRPGLGNRPAAKRRQTLPASLTPSISHSPISAFPVDSQQQQRPVQSSHSPLYQPKHQLAQHVSPQHQQQQQHQQSLSRHQHTREGDDIFAGTDLAAVLSAFSVFNQKFPELRFIHLPTFTRHLRQAWYNESHAARQKLRLLCAAVIALCTAPHRHIRNGTTAMPSADRCAEFVRQNVSVFLSPDLVTVQTLVAFAMYEWGMGHGYRAWMLAGSATRMMQSLPALIKPSTLSAIEHEEQSRTFWSCFVLDRMVFCGQPQPFLLSKYDKEVRWPSSETDYNFGSGPVLSNQRDKAQPPHRFTKDGQREVDRDRLHGYDIDHYYGVLVQGFDIWARVLKFTVNGGRRMAGMSRPENHPWMEGSPWLLIYNELHAWRQRMDKRLRYPDTPVDGHAAMGHAEQFGYVNLVYYIALLFLAREYIPFLPTLAAEPTGPIDPPLLQVPAPAGWWASRSVDIFSSAEHIVRILSDMEDNGASLDTPFAGFCSFSAATMNLYVQHFPNMNLGRSNGPALEGVIHSNLRYLDAFQKVRPMGAGWWMTIQHCRTLFEQANQNKTLYASRTREDFEALENSVYDVRGQPPEESATALALSPHPPITLPPASNDTAHQQPTTLPPFGTPLAYGLQAVETPVDDTSHSLGQIWPLWGQQQTLPFALEGLPLDYNLEMIDMYQ</sequence>
<dbReference type="eggNOG" id="ENOG502SI9N">
    <property type="taxonomic scope" value="Eukaryota"/>
</dbReference>
<dbReference type="OMA" id="IYAQAMS"/>
<dbReference type="STRING" id="1262450.S3D8P2"/>
<dbReference type="AlphaFoldDB" id="S3D8P2"/>
<feature type="compositionally biased region" description="Polar residues" evidence="6">
    <location>
        <begin position="87"/>
        <end position="101"/>
    </location>
</feature>
<feature type="compositionally biased region" description="Low complexity" evidence="6">
    <location>
        <begin position="111"/>
        <end position="128"/>
    </location>
</feature>
<feature type="region of interest" description="Disordered" evidence="6">
    <location>
        <begin position="49"/>
        <end position="134"/>
    </location>
</feature>
<reference evidence="8 9" key="1">
    <citation type="journal article" date="2013" name="BMC Genomics">
        <title>The genome and transcriptome of the pine saprophyte Ophiostoma piceae, and a comparison with the bark beetle-associated pine pathogen Grosmannia clavigera.</title>
        <authorList>
            <person name="Haridas S."/>
            <person name="Wang Y."/>
            <person name="Lim L."/>
            <person name="Massoumi Alamouti S."/>
            <person name="Jackman S."/>
            <person name="Docking R."/>
            <person name="Robertson G."/>
            <person name="Birol I."/>
            <person name="Bohlmann J."/>
            <person name="Breuil C."/>
        </authorList>
    </citation>
    <scope>NUCLEOTIDE SEQUENCE [LARGE SCALE GENOMIC DNA]</scope>
    <source>
        <strain evidence="8 9">UAMH 11346</strain>
    </source>
</reference>
<organism evidence="8 9">
    <name type="scientific">Ophiostoma piceae (strain UAMH 11346)</name>
    <name type="common">Sap stain fungus</name>
    <dbReference type="NCBI Taxonomy" id="1262450"/>
    <lineage>
        <taxon>Eukaryota</taxon>
        <taxon>Fungi</taxon>
        <taxon>Dikarya</taxon>
        <taxon>Ascomycota</taxon>
        <taxon>Pezizomycotina</taxon>
        <taxon>Sordariomycetes</taxon>
        <taxon>Sordariomycetidae</taxon>
        <taxon>Ophiostomatales</taxon>
        <taxon>Ophiostomataceae</taxon>
        <taxon>Ophiostoma</taxon>
    </lineage>
</organism>
<feature type="compositionally biased region" description="Polar residues" evidence="6">
    <location>
        <begin position="68"/>
        <end position="80"/>
    </location>
</feature>
<dbReference type="CDD" id="cd00067">
    <property type="entry name" value="GAL4"/>
    <property type="match status" value="1"/>
</dbReference>
<comment type="subcellular location">
    <subcellularLocation>
        <location evidence="1">Nucleus</location>
    </subcellularLocation>
</comment>